<keyword evidence="3" id="KW-0012">Acyltransferase</keyword>
<sequence length="242" mass="25574">MTLFHAQERTWPAPRTRCGPFTLRSAPGAGRRANAATADGPFDIAAVKRAEAAMAAQGPLFLIRGESDGALDQTLETRGYVCSQPSLILAAPIGTVATTPPPLVTAFTTWEPLAITREIWAEGGIGPARQAIMARVTEPKTSVLSRHRDRAAGAAFVAVAGGTAFCHALYIAPDRRMGGAARNMLRAAAFWARAAGAKTFAVLVEKENAPARALFASLGLAAVEQYHFRSLGDPDDRQPDPA</sequence>
<dbReference type="AlphaFoldDB" id="A0A2T5BU43"/>
<keyword evidence="3" id="KW-0808">Transferase</keyword>
<keyword evidence="4" id="KW-1185">Reference proteome</keyword>
<dbReference type="SUPFAM" id="SSF55729">
    <property type="entry name" value="Acyl-CoA N-acyltransferases (Nat)"/>
    <property type="match status" value="1"/>
</dbReference>
<feature type="domain" description="N-acetyltransferase" evidence="2">
    <location>
        <begin position="102"/>
        <end position="241"/>
    </location>
</feature>
<accession>A0A2T5BU43</accession>
<keyword evidence="1" id="KW-0812">Transmembrane</keyword>
<feature type="transmembrane region" description="Helical" evidence="1">
    <location>
        <begin position="151"/>
        <end position="172"/>
    </location>
</feature>
<comment type="caution">
    <text evidence="3">The sequence shown here is derived from an EMBL/GenBank/DDBJ whole genome shotgun (WGS) entry which is preliminary data.</text>
</comment>
<proteinExistence type="predicted"/>
<evidence type="ECO:0000313" key="3">
    <source>
        <dbReference type="EMBL" id="PTN02987.1"/>
    </source>
</evidence>
<evidence type="ECO:0000256" key="1">
    <source>
        <dbReference type="SAM" id="Phobius"/>
    </source>
</evidence>
<dbReference type="GO" id="GO:0016747">
    <property type="term" value="F:acyltransferase activity, transferring groups other than amino-acyl groups"/>
    <property type="evidence" value="ECO:0007669"/>
    <property type="project" value="InterPro"/>
</dbReference>
<dbReference type="EMBL" id="QAAA01000004">
    <property type="protein sequence ID" value="PTN02987.1"/>
    <property type="molecule type" value="Genomic_DNA"/>
</dbReference>
<dbReference type="OrthoDB" id="7301318at2"/>
<name>A0A2T5BU43_9RHOB</name>
<dbReference type="Gene3D" id="3.40.630.30">
    <property type="match status" value="1"/>
</dbReference>
<gene>
    <name evidence="3" type="ORF">C8N32_10498</name>
</gene>
<dbReference type="InterPro" id="IPR000182">
    <property type="entry name" value="GNAT_dom"/>
</dbReference>
<dbReference type="Pfam" id="PF00583">
    <property type="entry name" value="Acetyltransf_1"/>
    <property type="match status" value="1"/>
</dbReference>
<evidence type="ECO:0000313" key="4">
    <source>
        <dbReference type="Proteomes" id="UP000243859"/>
    </source>
</evidence>
<evidence type="ECO:0000259" key="2">
    <source>
        <dbReference type="PROSITE" id="PS51186"/>
    </source>
</evidence>
<dbReference type="Proteomes" id="UP000243859">
    <property type="component" value="Unassembled WGS sequence"/>
</dbReference>
<keyword evidence="1" id="KW-1133">Transmembrane helix</keyword>
<dbReference type="RefSeq" id="WP_107891348.1">
    <property type="nucleotide sequence ID" value="NZ_NHSI01000059.1"/>
</dbReference>
<keyword evidence="1" id="KW-0472">Membrane</keyword>
<dbReference type="PROSITE" id="PS51186">
    <property type="entry name" value="GNAT"/>
    <property type="match status" value="1"/>
</dbReference>
<dbReference type="InterPro" id="IPR016181">
    <property type="entry name" value="Acyl_CoA_acyltransferase"/>
</dbReference>
<organism evidence="3 4">
    <name type="scientific">Rhodovulum imhoffii</name>
    <dbReference type="NCBI Taxonomy" id="365340"/>
    <lineage>
        <taxon>Bacteria</taxon>
        <taxon>Pseudomonadati</taxon>
        <taxon>Pseudomonadota</taxon>
        <taxon>Alphaproteobacteria</taxon>
        <taxon>Rhodobacterales</taxon>
        <taxon>Paracoccaceae</taxon>
        <taxon>Rhodovulum</taxon>
    </lineage>
</organism>
<reference evidence="3 4" key="1">
    <citation type="submission" date="2018-04" db="EMBL/GenBank/DDBJ databases">
        <title>Genomic Encyclopedia of Archaeal and Bacterial Type Strains, Phase II (KMG-II): from individual species to whole genera.</title>
        <authorList>
            <person name="Goeker M."/>
        </authorList>
    </citation>
    <scope>NUCLEOTIDE SEQUENCE [LARGE SCALE GENOMIC DNA]</scope>
    <source>
        <strain evidence="3 4">DSM 18064</strain>
    </source>
</reference>
<protein>
    <submittedName>
        <fullName evidence="3">L-amino acid N-acyltransferase YncA</fullName>
    </submittedName>
</protein>